<feature type="compositionally biased region" description="Basic residues" evidence="3">
    <location>
        <begin position="362"/>
        <end position="373"/>
    </location>
</feature>
<dbReference type="Gene3D" id="2.120.10.30">
    <property type="entry name" value="TolB, C-terminal domain"/>
    <property type="match status" value="1"/>
</dbReference>
<dbReference type="Proteomes" id="UP001597183">
    <property type="component" value="Unassembled WGS sequence"/>
</dbReference>
<dbReference type="Pfam" id="PF01436">
    <property type="entry name" value="NHL"/>
    <property type="match status" value="1"/>
</dbReference>
<evidence type="ECO:0000313" key="6">
    <source>
        <dbReference type="EMBL" id="MFD1363791.1"/>
    </source>
</evidence>
<dbReference type="InterPro" id="IPR001258">
    <property type="entry name" value="NHL_repeat"/>
</dbReference>
<sequence length="396" mass="40247">MAVPAVLAILLVSVPVAARPDIGALLLAVGDGTPGFSGDGGPAKAARLNRPYGGAVAPDGTLYIADTANHRVRAVTPDGVIRTVAGDGSPTGTEGPIPAGARGTAISLALPGELAIGSDGTLFIADGPAFRVYALATDGTISLSLDSATGRDVLDRPMRFPRGLAVTESGTVYVSDRENNRVVAITSDGSVRVVAEVVAPNGLAVDGQGDLWIAAQDLYRMRGEVSSPILEPNPGRWTAGDGSAPVPPDDALGNVRSVAVQAADVHVVDEARHAIRGLRTDGTVRTVADLGTVSLDAGPLDLASGAAAGSRVYLIDMVGSRVYLVDASQPVPPAAPERDPFRPWLPGAGVLVLAVAAVAVVPRRRPSPPRPGRRSSEDCTPPDEVGGVQAPGVSGR</sequence>
<dbReference type="PROSITE" id="PS51125">
    <property type="entry name" value="NHL"/>
    <property type="match status" value="1"/>
</dbReference>
<organism evidence="6 7">
    <name type="scientific">Actinoplanes sichuanensis</name>
    <dbReference type="NCBI Taxonomy" id="512349"/>
    <lineage>
        <taxon>Bacteria</taxon>
        <taxon>Bacillati</taxon>
        <taxon>Actinomycetota</taxon>
        <taxon>Actinomycetes</taxon>
        <taxon>Micromonosporales</taxon>
        <taxon>Micromonosporaceae</taxon>
        <taxon>Actinoplanes</taxon>
    </lineage>
</organism>
<accession>A0ABW3ZZI4</accession>
<evidence type="ECO:0000256" key="4">
    <source>
        <dbReference type="SAM" id="SignalP"/>
    </source>
</evidence>
<evidence type="ECO:0000256" key="2">
    <source>
        <dbReference type="PROSITE-ProRule" id="PRU00504"/>
    </source>
</evidence>
<name>A0ABW3ZZI4_9ACTN</name>
<gene>
    <name evidence="6" type="ORF">ACFQ5G_00385</name>
</gene>
<dbReference type="InterPro" id="IPR056822">
    <property type="entry name" value="TEN_NHL"/>
</dbReference>
<evidence type="ECO:0000259" key="5">
    <source>
        <dbReference type="Pfam" id="PF25021"/>
    </source>
</evidence>
<evidence type="ECO:0000313" key="7">
    <source>
        <dbReference type="Proteomes" id="UP001597183"/>
    </source>
</evidence>
<keyword evidence="1" id="KW-0677">Repeat</keyword>
<dbReference type="RefSeq" id="WP_317786798.1">
    <property type="nucleotide sequence ID" value="NZ_AP028461.1"/>
</dbReference>
<dbReference type="InterPro" id="IPR050952">
    <property type="entry name" value="TRIM-NHL_E3_ligases"/>
</dbReference>
<feature type="region of interest" description="Disordered" evidence="3">
    <location>
        <begin position="362"/>
        <end position="396"/>
    </location>
</feature>
<feature type="domain" description="Teneurin NHL" evidence="5">
    <location>
        <begin position="37"/>
        <end position="89"/>
    </location>
</feature>
<feature type="signal peptide" evidence="4">
    <location>
        <begin position="1"/>
        <end position="18"/>
    </location>
</feature>
<evidence type="ECO:0000256" key="3">
    <source>
        <dbReference type="SAM" id="MobiDB-lite"/>
    </source>
</evidence>
<keyword evidence="7" id="KW-1185">Reference proteome</keyword>
<reference evidence="7" key="1">
    <citation type="journal article" date="2019" name="Int. J. Syst. Evol. Microbiol.">
        <title>The Global Catalogue of Microorganisms (GCM) 10K type strain sequencing project: providing services to taxonomists for standard genome sequencing and annotation.</title>
        <authorList>
            <consortium name="The Broad Institute Genomics Platform"/>
            <consortium name="The Broad Institute Genome Sequencing Center for Infectious Disease"/>
            <person name="Wu L."/>
            <person name="Ma J."/>
        </authorList>
    </citation>
    <scope>NUCLEOTIDE SEQUENCE [LARGE SCALE GENOMIC DNA]</scope>
    <source>
        <strain evidence="7">CCM 7526</strain>
    </source>
</reference>
<evidence type="ECO:0000256" key="1">
    <source>
        <dbReference type="ARBA" id="ARBA00022737"/>
    </source>
</evidence>
<comment type="caution">
    <text evidence="6">The sequence shown here is derived from an EMBL/GenBank/DDBJ whole genome shotgun (WGS) entry which is preliminary data.</text>
</comment>
<dbReference type="EMBL" id="JBHTMK010000002">
    <property type="protein sequence ID" value="MFD1363791.1"/>
    <property type="molecule type" value="Genomic_DNA"/>
</dbReference>
<dbReference type="PANTHER" id="PTHR24104">
    <property type="entry name" value="E3 UBIQUITIN-PROTEIN LIGASE NHLRC1-RELATED"/>
    <property type="match status" value="1"/>
</dbReference>
<dbReference type="InterPro" id="IPR011042">
    <property type="entry name" value="6-blade_b-propeller_TolB-like"/>
</dbReference>
<protein>
    <recommendedName>
        <fullName evidence="5">Teneurin NHL domain-containing protein</fullName>
    </recommendedName>
</protein>
<dbReference type="Gene3D" id="2.40.10.500">
    <property type="match status" value="1"/>
</dbReference>
<proteinExistence type="predicted"/>
<dbReference type="PANTHER" id="PTHR24104:SF25">
    <property type="entry name" value="PROTEIN LIN-41"/>
    <property type="match status" value="1"/>
</dbReference>
<keyword evidence="4" id="KW-0732">Signal</keyword>
<dbReference type="SUPFAM" id="SSF101898">
    <property type="entry name" value="NHL repeat"/>
    <property type="match status" value="1"/>
</dbReference>
<feature type="repeat" description="NHL" evidence="2">
    <location>
        <begin position="159"/>
        <end position="188"/>
    </location>
</feature>
<dbReference type="Pfam" id="PF25021">
    <property type="entry name" value="TEN_NHL"/>
    <property type="match status" value="1"/>
</dbReference>
<feature type="chain" id="PRO_5045693805" description="Teneurin NHL domain-containing protein" evidence="4">
    <location>
        <begin position="19"/>
        <end position="396"/>
    </location>
</feature>